<comment type="caution">
    <text evidence="2">The sequence shown here is derived from an EMBL/GenBank/DDBJ whole genome shotgun (WGS) entry which is preliminary data.</text>
</comment>
<keyword evidence="3" id="KW-1185">Reference proteome</keyword>
<dbReference type="Proteomes" id="UP001175211">
    <property type="component" value="Unassembled WGS sequence"/>
</dbReference>
<protein>
    <submittedName>
        <fullName evidence="2">Uncharacterized protein</fullName>
    </submittedName>
</protein>
<dbReference type="AlphaFoldDB" id="A0AA39KET1"/>
<sequence length="191" mass="20989">MLAIRADCRLAALRLACLGSRLRRQVEKWSRRSTAEWGEGEGGCSHTSTEGGSERREGCAGNGETACRHQTLNQEKVPSLSPDSTKLDYPPQASLSAAHDFFTITSDVNARHSDRIPSTLTFDDDSTFTAEEAVMICKIAGDLAQKSSSISHQYTRTIDNIIQQMQKGRFAKKPAEDDRATEPRCPLDASQ</sequence>
<dbReference type="GeneID" id="85353158"/>
<name>A0AA39KET1_ARMTA</name>
<proteinExistence type="predicted"/>
<gene>
    <name evidence="2" type="ORF">EV420DRAFT_1479811</name>
</gene>
<dbReference type="EMBL" id="JAUEPS010000017">
    <property type="protein sequence ID" value="KAK0458576.1"/>
    <property type="molecule type" value="Genomic_DNA"/>
</dbReference>
<feature type="region of interest" description="Disordered" evidence="1">
    <location>
        <begin position="167"/>
        <end position="191"/>
    </location>
</feature>
<organism evidence="2 3">
    <name type="scientific">Armillaria tabescens</name>
    <name type="common">Ringless honey mushroom</name>
    <name type="synonym">Agaricus tabescens</name>
    <dbReference type="NCBI Taxonomy" id="1929756"/>
    <lineage>
        <taxon>Eukaryota</taxon>
        <taxon>Fungi</taxon>
        <taxon>Dikarya</taxon>
        <taxon>Basidiomycota</taxon>
        <taxon>Agaricomycotina</taxon>
        <taxon>Agaricomycetes</taxon>
        <taxon>Agaricomycetidae</taxon>
        <taxon>Agaricales</taxon>
        <taxon>Marasmiineae</taxon>
        <taxon>Physalacriaceae</taxon>
        <taxon>Desarmillaria</taxon>
    </lineage>
</organism>
<feature type="compositionally biased region" description="Basic and acidic residues" evidence="1">
    <location>
        <begin position="173"/>
        <end position="182"/>
    </location>
</feature>
<dbReference type="RefSeq" id="XP_060330846.1">
    <property type="nucleotide sequence ID" value="XM_060469610.1"/>
</dbReference>
<reference evidence="2" key="1">
    <citation type="submission" date="2023-06" db="EMBL/GenBank/DDBJ databases">
        <authorList>
            <consortium name="Lawrence Berkeley National Laboratory"/>
            <person name="Ahrendt S."/>
            <person name="Sahu N."/>
            <person name="Indic B."/>
            <person name="Wong-Bajracharya J."/>
            <person name="Merenyi Z."/>
            <person name="Ke H.-M."/>
            <person name="Monk M."/>
            <person name="Kocsube S."/>
            <person name="Drula E."/>
            <person name="Lipzen A."/>
            <person name="Balint B."/>
            <person name="Henrissat B."/>
            <person name="Andreopoulos B."/>
            <person name="Martin F.M."/>
            <person name="Harder C.B."/>
            <person name="Rigling D."/>
            <person name="Ford K.L."/>
            <person name="Foster G.D."/>
            <person name="Pangilinan J."/>
            <person name="Papanicolaou A."/>
            <person name="Barry K."/>
            <person name="LaButti K."/>
            <person name="Viragh M."/>
            <person name="Koriabine M."/>
            <person name="Yan M."/>
            <person name="Riley R."/>
            <person name="Champramary S."/>
            <person name="Plett K.L."/>
            <person name="Tsai I.J."/>
            <person name="Slot J."/>
            <person name="Sipos G."/>
            <person name="Plett J."/>
            <person name="Nagy L.G."/>
            <person name="Grigoriev I.V."/>
        </authorList>
    </citation>
    <scope>NUCLEOTIDE SEQUENCE</scope>
    <source>
        <strain evidence="2">CCBAS 213</strain>
    </source>
</reference>
<evidence type="ECO:0000256" key="1">
    <source>
        <dbReference type="SAM" id="MobiDB-lite"/>
    </source>
</evidence>
<feature type="region of interest" description="Disordered" evidence="1">
    <location>
        <begin position="29"/>
        <end position="63"/>
    </location>
</feature>
<accession>A0AA39KET1</accession>
<evidence type="ECO:0000313" key="3">
    <source>
        <dbReference type="Proteomes" id="UP001175211"/>
    </source>
</evidence>
<evidence type="ECO:0000313" key="2">
    <source>
        <dbReference type="EMBL" id="KAK0458576.1"/>
    </source>
</evidence>